<dbReference type="InterPro" id="IPR002763">
    <property type="entry name" value="DUF72"/>
</dbReference>
<dbReference type="Pfam" id="PF01904">
    <property type="entry name" value="DUF72"/>
    <property type="match status" value="1"/>
</dbReference>
<dbReference type="SUPFAM" id="SSF117396">
    <property type="entry name" value="TM1631-like"/>
    <property type="match status" value="1"/>
</dbReference>
<reference evidence="1 2" key="1">
    <citation type="journal article" date="2012" name="Environ. Microbiol.">
        <title>The genome of the ammonia-oxidizing Candidatus Nitrososphaera gargensis: insights into metabolic versatility and environmental adaptations.</title>
        <authorList>
            <person name="Spang A."/>
            <person name="Poehlein A."/>
            <person name="Offre P."/>
            <person name="Zumbragel S."/>
            <person name="Haider S."/>
            <person name="Rychlik N."/>
            <person name="Nowka B."/>
            <person name="Schmeisser C."/>
            <person name="Lebedeva E.V."/>
            <person name="Rattei T."/>
            <person name="Bohm C."/>
            <person name="Schmid M."/>
            <person name="Galushko A."/>
            <person name="Hatzenpichler R."/>
            <person name="Weinmaier T."/>
            <person name="Daniel R."/>
            <person name="Schleper C."/>
            <person name="Spieck E."/>
            <person name="Streit W."/>
            <person name="Wagner M."/>
        </authorList>
    </citation>
    <scope>NUCLEOTIDE SEQUENCE [LARGE SCALE GENOMIC DNA]</scope>
    <source>
        <strain evidence="2">Ga9.2</strain>
    </source>
</reference>
<sequence>MLFLYALKAPATKEKYIQRLTKFLDFLGYQGTKEEKARAIAARAKADLNYGFNSVLKFFQVKREQIDRKETAIGTVRNYAKSIKLFCDMADLQIPRAKITRGLPREKRFADDRAPTLQYLSNVALTADHGFIRFHGRNKGYWYNCSYDEQELKPWVSKVNKIRKDPEAKRLRIYFNNHYWAKAVANALEFKEIH</sequence>
<dbReference type="Proteomes" id="UP000008037">
    <property type="component" value="Chromosome"/>
</dbReference>
<dbReference type="KEGG" id="nga:Ngar_c25740"/>
<dbReference type="BioCyc" id="CNIT1237085:G1324-2573-MONOMER"/>
<dbReference type="Gene3D" id="3.20.20.410">
    <property type="entry name" value="Protein of unknown function UPF0759"/>
    <property type="match status" value="1"/>
</dbReference>
<gene>
    <name evidence="1" type="ordered locus">Ngar_c25740</name>
</gene>
<keyword evidence="2" id="KW-1185">Reference proteome</keyword>
<dbReference type="STRING" id="1237085.Ngar_c25740"/>
<proteinExistence type="predicted"/>
<dbReference type="AlphaFoldDB" id="K0IHT0"/>
<evidence type="ECO:0000313" key="1">
    <source>
        <dbReference type="EMBL" id="AFU59495.1"/>
    </source>
</evidence>
<name>K0IHT0_NITGG</name>
<dbReference type="InParanoid" id="K0IHT0"/>
<dbReference type="InterPro" id="IPR036520">
    <property type="entry name" value="UPF0759_sf"/>
</dbReference>
<evidence type="ECO:0000313" key="2">
    <source>
        <dbReference type="Proteomes" id="UP000008037"/>
    </source>
</evidence>
<organism evidence="1 2">
    <name type="scientific">Nitrososphaera gargensis (strain Ga9.2)</name>
    <dbReference type="NCBI Taxonomy" id="1237085"/>
    <lineage>
        <taxon>Archaea</taxon>
        <taxon>Nitrososphaerota</taxon>
        <taxon>Nitrososphaeria</taxon>
        <taxon>Nitrososphaerales</taxon>
        <taxon>Nitrososphaeraceae</taxon>
        <taxon>Nitrososphaera</taxon>
    </lineage>
</organism>
<dbReference type="EMBL" id="CP002408">
    <property type="protein sequence ID" value="AFU59495.1"/>
    <property type="molecule type" value="Genomic_DNA"/>
</dbReference>
<protein>
    <submittedName>
        <fullName evidence="1">Uncharacterized protein</fullName>
    </submittedName>
</protein>
<dbReference type="HOGENOM" id="CLU_1399782_0_0_2"/>
<accession>K0IHT0</accession>